<feature type="region of interest" description="Disordered" evidence="1">
    <location>
        <begin position="50"/>
        <end position="69"/>
    </location>
</feature>
<organism evidence="2 3">
    <name type="scientific">Leersia perrieri</name>
    <dbReference type="NCBI Taxonomy" id="77586"/>
    <lineage>
        <taxon>Eukaryota</taxon>
        <taxon>Viridiplantae</taxon>
        <taxon>Streptophyta</taxon>
        <taxon>Embryophyta</taxon>
        <taxon>Tracheophyta</taxon>
        <taxon>Spermatophyta</taxon>
        <taxon>Magnoliopsida</taxon>
        <taxon>Liliopsida</taxon>
        <taxon>Poales</taxon>
        <taxon>Poaceae</taxon>
        <taxon>BOP clade</taxon>
        <taxon>Oryzoideae</taxon>
        <taxon>Oryzeae</taxon>
        <taxon>Oryzinae</taxon>
        <taxon>Leersia</taxon>
    </lineage>
</organism>
<sequence>MRGHGGVGRWEYTQPASTLALRGATPLCLRADGSGRPARVDTYRRLPRRRRRPVDVASRVGLHGDALST</sequence>
<proteinExistence type="predicted"/>
<keyword evidence="3" id="KW-1185">Reference proteome</keyword>
<reference evidence="2" key="3">
    <citation type="submission" date="2015-04" db="UniProtKB">
        <authorList>
            <consortium name="EnsemblPlants"/>
        </authorList>
    </citation>
    <scope>IDENTIFICATION</scope>
</reference>
<dbReference type="AlphaFoldDB" id="A0A0D9VHU3"/>
<reference evidence="2 3" key="1">
    <citation type="submission" date="2012-08" db="EMBL/GenBank/DDBJ databases">
        <title>Oryza genome evolution.</title>
        <authorList>
            <person name="Wing R.A."/>
        </authorList>
    </citation>
    <scope>NUCLEOTIDE SEQUENCE</scope>
</reference>
<reference evidence="3" key="2">
    <citation type="submission" date="2013-12" db="EMBL/GenBank/DDBJ databases">
        <authorList>
            <person name="Yu Y."/>
            <person name="Lee S."/>
            <person name="de Baynast K."/>
            <person name="Wissotski M."/>
            <person name="Liu L."/>
            <person name="Talag J."/>
            <person name="Goicoechea J."/>
            <person name="Angelova A."/>
            <person name="Jetty R."/>
            <person name="Kudrna D."/>
            <person name="Golser W."/>
            <person name="Rivera L."/>
            <person name="Zhang J."/>
            <person name="Wing R."/>
        </authorList>
    </citation>
    <scope>NUCLEOTIDE SEQUENCE</scope>
</reference>
<dbReference type="EnsemblPlants" id="LPERR02G18530.1">
    <property type="protein sequence ID" value="LPERR02G18530.1"/>
    <property type="gene ID" value="LPERR02G18530"/>
</dbReference>
<dbReference type="Proteomes" id="UP000032180">
    <property type="component" value="Chromosome 2"/>
</dbReference>
<dbReference type="Gramene" id="LPERR02G18530.1">
    <property type="protein sequence ID" value="LPERR02G18530.1"/>
    <property type="gene ID" value="LPERR02G18530"/>
</dbReference>
<name>A0A0D9VHU3_9ORYZ</name>
<accession>A0A0D9VHU3</accession>
<evidence type="ECO:0000313" key="2">
    <source>
        <dbReference type="EnsemblPlants" id="LPERR02G18530.1"/>
    </source>
</evidence>
<dbReference type="HOGENOM" id="CLU_2779486_0_0_1"/>
<evidence type="ECO:0000313" key="3">
    <source>
        <dbReference type="Proteomes" id="UP000032180"/>
    </source>
</evidence>
<evidence type="ECO:0000256" key="1">
    <source>
        <dbReference type="SAM" id="MobiDB-lite"/>
    </source>
</evidence>
<protein>
    <submittedName>
        <fullName evidence="2">Uncharacterized protein</fullName>
    </submittedName>
</protein>